<sequence>MNTRKILIVSAHREALERWPSYYEPVFAETDESAIEVAQRQPFEAIVLDGTDPELHSAKLRAILPILQPGAALFNYEGAPEATVQTDVQEYFRRQRNARIRRFIVLDNAGSDWTVPPEFSEN</sequence>
<dbReference type="EMBL" id="SKFH01000001">
    <property type="protein sequence ID" value="TCZ74920.1"/>
    <property type="molecule type" value="Genomic_DNA"/>
</dbReference>
<comment type="caution">
    <text evidence="1">The sequence shown here is derived from an EMBL/GenBank/DDBJ whole genome shotgun (WGS) entry which is preliminary data.</text>
</comment>
<name>A0A4R4E7W1_9BACT</name>
<accession>A0A4R4E7W1</accession>
<keyword evidence="2" id="KW-1185">Reference proteome</keyword>
<proteinExistence type="predicted"/>
<dbReference type="RefSeq" id="WP_131850275.1">
    <property type="nucleotide sequence ID" value="NZ_SKFH01000001.1"/>
</dbReference>
<dbReference type="OrthoDB" id="678856at2"/>
<reference evidence="1 2" key="1">
    <citation type="submission" date="2019-03" db="EMBL/GenBank/DDBJ databases">
        <authorList>
            <person name="Kim M.K.M."/>
        </authorList>
    </citation>
    <scope>NUCLEOTIDE SEQUENCE [LARGE SCALE GENOMIC DNA]</scope>
    <source>
        <strain evidence="1 2">17J68-15</strain>
    </source>
</reference>
<dbReference type="Proteomes" id="UP000295164">
    <property type="component" value="Unassembled WGS sequence"/>
</dbReference>
<organism evidence="1 2">
    <name type="scientific">Flaviaesturariibacter aridisoli</name>
    <dbReference type="NCBI Taxonomy" id="2545761"/>
    <lineage>
        <taxon>Bacteria</taxon>
        <taxon>Pseudomonadati</taxon>
        <taxon>Bacteroidota</taxon>
        <taxon>Chitinophagia</taxon>
        <taxon>Chitinophagales</taxon>
        <taxon>Chitinophagaceae</taxon>
        <taxon>Flaviaestuariibacter</taxon>
    </lineage>
</organism>
<gene>
    <name evidence="1" type="ORF">E0486_01035</name>
</gene>
<protein>
    <submittedName>
        <fullName evidence="1">Uncharacterized protein</fullName>
    </submittedName>
</protein>
<evidence type="ECO:0000313" key="2">
    <source>
        <dbReference type="Proteomes" id="UP000295164"/>
    </source>
</evidence>
<evidence type="ECO:0000313" key="1">
    <source>
        <dbReference type="EMBL" id="TCZ74920.1"/>
    </source>
</evidence>
<dbReference type="AlphaFoldDB" id="A0A4R4E7W1"/>